<gene>
    <name evidence="1" type="ORF">D0C36_02300</name>
</gene>
<dbReference type="Proteomes" id="UP000264217">
    <property type="component" value="Unassembled WGS sequence"/>
</dbReference>
<dbReference type="OrthoDB" id="799693at2"/>
<evidence type="ECO:0000313" key="2">
    <source>
        <dbReference type="Proteomes" id="UP000264217"/>
    </source>
</evidence>
<sequence>MEMVVIYGAITLHRDYIRSIDFIKSLEDHLKFPEISTSDFGLGDYNRYYHENNLMYDYSWNNMIISYACTTGAAIFDDGNLDLFILKMEHVLRNIDFAKAIVHIQSVESSENADLFWEKREHRYFDSQLDLEEQHLFETDEWNFGYGRRSLTGYLIDSEENIWHSLNEHPYPAILSEKYFRNFVDRIKQAGDDWVSMSDLEKAFLPNQIELRRIINYLGFKKTISVKTENGQKWIRVVRPDFLNIELFYK</sequence>
<dbReference type="RefSeq" id="WP_117389967.1">
    <property type="nucleotide sequence ID" value="NZ_QWDC01000001.1"/>
</dbReference>
<accession>A0A372NWY4</accession>
<dbReference type="EMBL" id="QWDC01000001">
    <property type="protein sequence ID" value="RFZ94404.1"/>
    <property type="molecule type" value="Genomic_DNA"/>
</dbReference>
<proteinExistence type="predicted"/>
<reference evidence="1 2" key="1">
    <citation type="submission" date="2018-08" db="EMBL/GenBank/DDBJ databases">
        <title>Mucilaginibacter sp. MYSH2.</title>
        <authorList>
            <person name="Seo T."/>
        </authorList>
    </citation>
    <scope>NUCLEOTIDE SEQUENCE [LARGE SCALE GENOMIC DNA]</scope>
    <source>
        <strain evidence="1 2">MYSH2</strain>
    </source>
</reference>
<protein>
    <submittedName>
        <fullName evidence="1">Uncharacterized protein</fullName>
    </submittedName>
</protein>
<name>A0A372NWY4_9SPHI</name>
<dbReference type="AlphaFoldDB" id="A0A372NWY4"/>
<organism evidence="1 2">
    <name type="scientific">Mucilaginibacter conchicola</name>
    <dbReference type="NCBI Taxonomy" id="2303333"/>
    <lineage>
        <taxon>Bacteria</taxon>
        <taxon>Pseudomonadati</taxon>
        <taxon>Bacteroidota</taxon>
        <taxon>Sphingobacteriia</taxon>
        <taxon>Sphingobacteriales</taxon>
        <taxon>Sphingobacteriaceae</taxon>
        <taxon>Mucilaginibacter</taxon>
    </lineage>
</organism>
<keyword evidence="2" id="KW-1185">Reference proteome</keyword>
<evidence type="ECO:0000313" key="1">
    <source>
        <dbReference type="EMBL" id="RFZ94404.1"/>
    </source>
</evidence>
<comment type="caution">
    <text evidence="1">The sequence shown here is derived from an EMBL/GenBank/DDBJ whole genome shotgun (WGS) entry which is preliminary data.</text>
</comment>